<feature type="region of interest" description="Disordered" evidence="1">
    <location>
        <begin position="142"/>
        <end position="170"/>
    </location>
</feature>
<feature type="compositionally biased region" description="Pro residues" evidence="1">
    <location>
        <begin position="156"/>
        <end position="168"/>
    </location>
</feature>
<dbReference type="OrthoDB" id="4524639at2"/>
<comment type="caution">
    <text evidence="2">The sequence shown here is derived from an EMBL/GenBank/DDBJ whole genome shotgun (WGS) entry which is preliminary data.</text>
</comment>
<dbReference type="STRING" id="1678637.AC230_22040"/>
<dbReference type="AlphaFoldDB" id="A0A0K9XBM7"/>
<evidence type="ECO:0000313" key="3">
    <source>
        <dbReference type="Proteomes" id="UP000037288"/>
    </source>
</evidence>
<keyword evidence="3" id="KW-1185">Reference proteome</keyword>
<proteinExistence type="predicted"/>
<organism evidence="2 3">
    <name type="scientific">Streptomyces caatingaensis</name>
    <dbReference type="NCBI Taxonomy" id="1678637"/>
    <lineage>
        <taxon>Bacteria</taxon>
        <taxon>Bacillati</taxon>
        <taxon>Actinomycetota</taxon>
        <taxon>Actinomycetes</taxon>
        <taxon>Kitasatosporales</taxon>
        <taxon>Streptomycetaceae</taxon>
        <taxon>Streptomyces</taxon>
    </lineage>
</organism>
<sequence>MGITVEYHRDAEDADVDVPLYEELFAGTAVPVPDLSGPAAGRPAATVVARHTDGRLLGWAEVWEEDDGTGVPPFVQWLLVDRERERITTGRHTGRPGTDEELETAVRLLRRAATGAAAAGRTALEWNGAGDGLDERVAAELGAEESEELGRRWGTPLPPAGPQPPAGPPEVTVRTVPAGPGADLLAEHARFYTAVTGQPYDPEDAAELLADLPPVPHVTLDLLAPDGTVAAQATATALDDEAFVDVIFRTPGTGAGALTAFVTELLARVRRELPAVTRLTVQEHDDPVTAEALTAAGLRVTDRWCRYRMGL</sequence>
<dbReference type="Proteomes" id="UP000037288">
    <property type="component" value="Unassembled WGS sequence"/>
</dbReference>
<accession>A0A0K9XBM7</accession>
<protein>
    <submittedName>
        <fullName evidence="2">Uncharacterized protein</fullName>
    </submittedName>
</protein>
<reference evidence="3" key="1">
    <citation type="submission" date="2015-07" db="EMBL/GenBank/DDBJ databases">
        <title>Draft genome sequence of Streptomyces sp. CMAA 1322, a bacterium isolated from Caatinga biome, from dry forest semiarid of Brazil.</title>
        <authorList>
            <person name="Santos S.N."/>
            <person name="Gacesa R."/>
            <person name="Taketani R.G."/>
            <person name="Long P.F."/>
            <person name="Melo I.S."/>
        </authorList>
    </citation>
    <scope>NUCLEOTIDE SEQUENCE [LARGE SCALE GENOMIC DNA]</scope>
    <source>
        <strain evidence="3">CMAA 1322</strain>
    </source>
</reference>
<dbReference type="EMBL" id="LFXA01000014">
    <property type="protein sequence ID" value="KNB50613.1"/>
    <property type="molecule type" value="Genomic_DNA"/>
</dbReference>
<gene>
    <name evidence="2" type="ORF">AC230_22040</name>
</gene>
<dbReference type="PATRIC" id="fig|1678637.3.peg.4724"/>
<evidence type="ECO:0000313" key="2">
    <source>
        <dbReference type="EMBL" id="KNB50613.1"/>
    </source>
</evidence>
<dbReference type="RefSeq" id="WP_049718015.1">
    <property type="nucleotide sequence ID" value="NZ_LFXA01000014.1"/>
</dbReference>
<name>A0A0K9XBM7_9ACTN</name>
<evidence type="ECO:0000256" key="1">
    <source>
        <dbReference type="SAM" id="MobiDB-lite"/>
    </source>
</evidence>